<dbReference type="PANTHER" id="PTHR30481">
    <property type="entry name" value="DNA ADENINE METHYLASE"/>
    <property type="match status" value="1"/>
</dbReference>
<comment type="catalytic activity">
    <reaction evidence="6">
        <text>a 2'-deoxyadenosine in DNA + S-adenosyl-L-methionine = an N(6)-methyl-2'-deoxyadenosine in DNA + S-adenosyl-L-homocysteine + H(+)</text>
        <dbReference type="Rhea" id="RHEA:15197"/>
        <dbReference type="Rhea" id="RHEA-COMP:12418"/>
        <dbReference type="Rhea" id="RHEA-COMP:12419"/>
        <dbReference type="ChEBI" id="CHEBI:15378"/>
        <dbReference type="ChEBI" id="CHEBI:57856"/>
        <dbReference type="ChEBI" id="CHEBI:59789"/>
        <dbReference type="ChEBI" id="CHEBI:90615"/>
        <dbReference type="ChEBI" id="CHEBI:90616"/>
        <dbReference type="EC" id="2.1.1.72"/>
    </reaction>
</comment>
<dbReference type="Proteomes" id="UP000094757">
    <property type="component" value="Chromosome"/>
</dbReference>
<dbReference type="PIRSF" id="PIRSF000398">
    <property type="entry name" value="M_m6A_EcoRV"/>
    <property type="match status" value="1"/>
</dbReference>
<dbReference type="AlphaFoldDB" id="A0A1B3WEX7"/>
<dbReference type="InterPro" id="IPR012263">
    <property type="entry name" value="M_m6A_EcoRV"/>
</dbReference>
<dbReference type="GO" id="GO:0006298">
    <property type="term" value="P:mismatch repair"/>
    <property type="evidence" value="ECO:0007669"/>
    <property type="project" value="TreeGrafter"/>
</dbReference>
<reference evidence="9" key="1">
    <citation type="submission" date="2016-08" db="EMBL/GenBank/DDBJ databases">
        <authorList>
            <person name="Holder M.E."/>
            <person name="Ajami N.J."/>
            <person name="Petrosino J.F."/>
        </authorList>
    </citation>
    <scope>NUCLEOTIDE SEQUENCE [LARGE SCALE GENOMIC DNA]</scope>
    <source>
        <strain evidence="9">F0677</strain>
    </source>
</reference>
<evidence type="ECO:0000313" key="9">
    <source>
        <dbReference type="Proteomes" id="UP000094757"/>
    </source>
</evidence>
<protein>
    <recommendedName>
        <fullName evidence="2">site-specific DNA-methyltransferase (adenine-specific)</fullName>
        <ecNumber evidence="2">2.1.1.72</ecNumber>
    </recommendedName>
</protein>
<organism evidence="8 9">
    <name type="scientific">Dialister pneumosintes</name>
    <dbReference type="NCBI Taxonomy" id="39950"/>
    <lineage>
        <taxon>Bacteria</taxon>
        <taxon>Bacillati</taxon>
        <taxon>Bacillota</taxon>
        <taxon>Negativicutes</taxon>
        <taxon>Veillonellales</taxon>
        <taxon>Veillonellaceae</taxon>
        <taxon>Dialister</taxon>
    </lineage>
</organism>
<keyword evidence="4" id="KW-0808">Transferase</keyword>
<dbReference type="Pfam" id="PF02086">
    <property type="entry name" value="MethyltransfD12"/>
    <property type="match status" value="1"/>
</dbReference>
<dbReference type="REBASE" id="154969">
    <property type="entry name" value="M1.Dpn677ORF5895P"/>
</dbReference>
<feature type="binding site" evidence="7">
    <location>
        <position position="57"/>
    </location>
    <ligand>
        <name>S-adenosyl-L-methionine</name>
        <dbReference type="ChEBI" id="CHEBI:59789"/>
    </ligand>
</feature>
<evidence type="ECO:0000256" key="2">
    <source>
        <dbReference type="ARBA" id="ARBA00011900"/>
    </source>
</evidence>
<dbReference type="InterPro" id="IPR029063">
    <property type="entry name" value="SAM-dependent_MTases_sf"/>
</dbReference>
<dbReference type="RefSeq" id="WP_069177298.1">
    <property type="nucleotide sequence ID" value="NZ_CP017037.1"/>
</dbReference>
<feature type="binding site" evidence="7">
    <location>
        <position position="12"/>
    </location>
    <ligand>
        <name>S-adenosyl-L-methionine</name>
        <dbReference type="ChEBI" id="CHEBI:59789"/>
    </ligand>
</feature>
<dbReference type="GO" id="GO:0009307">
    <property type="term" value="P:DNA restriction-modification system"/>
    <property type="evidence" value="ECO:0007669"/>
    <property type="project" value="InterPro"/>
</dbReference>
<dbReference type="STRING" id="39950.BCB69_05895"/>
<dbReference type="EMBL" id="CP017037">
    <property type="protein sequence ID" value="AOH39513.1"/>
    <property type="molecule type" value="Genomic_DNA"/>
</dbReference>
<sequence length="279" mass="32638">MTHVGFMPFIKWAGGKTQLLDVIRERLPASFDSYYEPFIGGGAVFLKTCPQRAYINDINPQLINVYKQIKNEVESLITYINFLDNRECNLEFYLEQRDLYNKKIINEIYDVESAGLLIWLNKHCFNGLYRVNKKGLFNVPYNKKIIGSSIVPDNVRAISEYLNKNKVIISCSDFEEFCDIISTNNAFVYLDSPYVPMSETASFTDYSKSGFLYEDHKRLADLFKRLDQKGVRLMLSNNDVKLVRELYEEYIIESIDVKRNINSRGDKRWGKEVIIRNYE</sequence>
<evidence type="ECO:0000256" key="4">
    <source>
        <dbReference type="ARBA" id="ARBA00022679"/>
    </source>
</evidence>
<evidence type="ECO:0000256" key="5">
    <source>
        <dbReference type="ARBA" id="ARBA00022691"/>
    </source>
</evidence>
<name>A0A1B3WEX7_9FIRM</name>
<proteinExistence type="inferred from homology"/>
<feature type="binding site" evidence="7">
    <location>
        <position position="191"/>
    </location>
    <ligand>
        <name>S-adenosyl-L-methionine</name>
        <dbReference type="ChEBI" id="CHEBI:59789"/>
    </ligand>
</feature>
<keyword evidence="5" id="KW-0949">S-adenosyl-L-methionine</keyword>
<feature type="binding site" evidence="7">
    <location>
        <position position="16"/>
    </location>
    <ligand>
        <name>S-adenosyl-L-methionine</name>
        <dbReference type="ChEBI" id="CHEBI:59789"/>
    </ligand>
</feature>
<evidence type="ECO:0000256" key="7">
    <source>
        <dbReference type="PIRSR" id="PIRSR000398-1"/>
    </source>
</evidence>
<dbReference type="GO" id="GO:0032259">
    <property type="term" value="P:methylation"/>
    <property type="evidence" value="ECO:0007669"/>
    <property type="project" value="UniProtKB-KW"/>
</dbReference>
<dbReference type="GO" id="GO:0009007">
    <property type="term" value="F:site-specific DNA-methyltransferase (adenine-specific) activity"/>
    <property type="evidence" value="ECO:0007669"/>
    <property type="project" value="UniProtKB-EC"/>
</dbReference>
<dbReference type="PANTHER" id="PTHR30481:SF3">
    <property type="entry name" value="DNA ADENINE METHYLASE"/>
    <property type="match status" value="1"/>
</dbReference>
<evidence type="ECO:0000256" key="3">
    <source>
        <dbReference type="ARBA" id="ARBA00022603"/>
    </source>
</evidence>
<keyword evidence="3 8" id="KW-0489">Methyltransferase</keyword>
<dbReference type="InterPro" id="IPR023095">
    <property type="entry name" value="Ade_MeTrfase_dom_2"/>
</dbReference>
<dbReference type="GO" id="GO:0043565">
    <property type="term" value="F:sequence-specific DNA binding"/>
    <property type="evidence" value="ECO:0007669"/>
    <property type="project" value="TreeGrafter"/>
</dbReference>
<dbReference type="NCBIfam" id="TIGR00571">
    <property type="entry name" value="dam"/>
    <property type="match status" value="1"/>
</dbReference>
<dbReference type="SUPFAM" id="SSF53335">
    <property type="entry name" value="S-adenosyl-L-methionine-dependent methyltransferases"/>
    <property type="match status" value="1"/>
</dbReference>
<dbReference type="PRINTS" id="PR00505">
    <property type="entry name" value="D12N6MTFRASE"/>
</dbReference>
<dbReference type="GO" id="GO:1904047">
    <property type="term" value="F:S-adenosyl-L-methionine binding"/>
    <property type="evidence" value="ECO:0007669"/>
    <property type="project" value="TreeGrafter"/>
</dbReference>
<dbReference type="Gene3D" id="3.40.50.150">
    <property type="entry name" value="Vaccinia Virus protein VP39"/>
    <property type="match status" value="1"/>
</dbReference>
<accession>A0A1B3WEX7</accession>
<evidence type="ECO:0000313" key="8">
    <source>
        <dbReference type="EMBL" id="AOH39513.1"/>
    </source>
</evidence>
<dbReference type="KEGG" id="dpn:BCB69_05895"/>
<dbReference type="InterPro" id="IPR012327">
    <property type="entry name" value="MeTrfase_D12"/>
</dbReference>
<evidence type="ECO:0000256" key="6">
    <source>
        <dbReference type="ARBA" id="ARBA00047942"/>
    </source>
</evidence>
<gene>
    <name evidence="8" type="ORF">BCB69_05895</name>
</gene>
<evidence type="ECO:0000256" key="1">
    <source>
        <dbReference type="ARBA" id="ARBA00006594"/>
    </source>
</evidence>
<dbReference type="Gene3D" id="1.10.1020.10">
    <property type="entry name" value="Adenine-specific Methyltransferase, Domain 2"/>
    <property type="match status" value="1"/>
</dbReference>
<dbReference type="EC" id="2.1.1.72" evidence="2"/>
<comment type="similarity">
    <text evidence="1">Belongs to the N(4)/N(6)-methyltransferase family.</text>
</comment>